<accession>A0A0D2NDF7</accession>
<dbReference type="EMBL" id="KN817671">
    <property type="protein sequence ID" value="KJA14636.1"/>
    <property type="molecule type" value="Genomic_DNA"/>
</dbReference>
<organism evidence="2 3">
    <name type="scientific">Hypholoma sublateritium (strain FD-334 SS-4)</name>
    <dbReference type="NCBI Taxonomy" id="945553"/>
    <lineage>
        <taxon>Eukaryota</taxon>
        <taxon>Fungi</taxon>
        <taxon>Dikarya</taxon>
        <taxon>Basidiomycota</taxon>
        <taxon>Agaricomycotina</taxon>
        <taxon>Agaricomycetes</taxon>
        <taxon>Agaricomycetidae</taxon>
        <taxon>Agaricales</taxon>
        <taxon>Agaricineae</taxon>
        <taxon>Strophariaceae</taxon>
        <taxon>Hypholoma</taxon>
    </lineage>
</organism>
<dbReference type="AlphaFoldDB" id="A0A0D2NDF7"/>
<sequence>MELMMMNMIQQQQAMMNSRLHPGRPPTPVLPASISKTSDTASASAPATGSFLLPNICLEDFCARYSVEPKDKARLEKMEFHAGDDLDILGPDDWKDFGGFMALSWSRIKAKNQEFLRDARLGLWNK</sequence>
<feature type="compositionally biased region" description="Low complexity" evidence="1">
    <location>
        <begin position="32"/>
        <end position="42"/>
    </location>
</feature>
<dbReference type="Proteomes" id="UP000054270">
    <property type="component" value="Unassembled WGS sequence"/>
</dbReference>
<evidence type="ECO:0000256" key="1">
    <source>
        <dbReference type="SAM" id="MobiDB-lite"/>
    </source>
</evidence>
<name>A0A0D2NDF7_HYPSF</name>
<evidence type="ECO:0000313" key="2">
    <source>
        <dbReference type="EMBL" id="KJA14636.1"/>
    </source>
</evidence>
<keyword evidence="3" id="KW-1185">Reference proteome</keyword>
<dbReference type="OMA" id="KMEFHAG"/>
<evidence type="ECO:0000313" key="3">
    <source>
        <dbReference type="Proteomes" id="UP000054270"/>
    </source>
</evidence>
<protein>
    <submittedName>
        <fullName evidence="2">Uncharacterized protein</fullName>
    </submittedName>
</protein>
<proteinExistence type="predicted"/>
<reference evidence="3" key="1">
    <citation type="submission" date="2014-04" db="EMBL/GenBank/DDBJ databases">
        <title>Evolutionary Origins and Diversification of the Mycorrhizal Mutualists.</title>
        <authorList>
            <consortium name="DOE Joint Genome Institute"/>
            <consortium name="Mycorrhizal Genomics Consortium"/>
            <person name="Kohler A."/>
            <person name="Kuo A."/>
            <person name="Nagy L.G."/>
            <person name="Floudas D."/>
            <person name="Copeland A."/>
            <person name="Barry K.W."/>
            <person name="Cichocki N."/>
            <person name="Veneault-Fourrey C."/>
            <person name="LaButti K."/>
            <person name="Lindquist E.A."/>
            <person name="Lipzen A."/>
            <person name="Lundell T."/>
            <person name="Morin E."/>
            <person name="Murat C."/>
            <person name="Riley R."/>
            <person name="Ohm R."/>
            <person name="Sun H."/>
            <person name="Tunlid A."/>
            <person name="Henrissat B."/>
            <person name="Grigoriev I.V."/>
            <person name="Hibbett D.S."/>
            <person name="Martin F."/>
        </authorList>
    </citation>
    <scope>NUCLEOTIDE SEQUENCE [LARGE SCALE GENOMIC DNA]</scope>
    <source>
        <strain evidence="3">FD-334 SS-4</strain>
    </source>
</reference>
<feature type="region of interest" description="Disordered" evidence="1">
    <location>
        <begin position="18"/>
        <end position="42"/>
    </location>
</feature>
<gene>
    <name evidence="2" type="ORF">HYPSUDRAFT_208554</name>
</gene>